<dbReference type="Proteomes" id="UP001595990">
    <property type="component" value="Unassembled WGS sequence"/>
</dbReference>
<organism evidence="2 3">
    <name type="scientific">Streptomyces ehimensis</name>
    <dbReference type="NCBI Taxonomy" id="68195"/>
    <lineage>
        <taxon>Bacteria</taxon>
        <taxon>Bacillati</taxon>
        <taxon>Actinomycetota</taxon>
        <taxon>Actinomycetes</taxon>
        <taxon>Kitasatosporales</taxon>
        <taxon>Streptomycetaceae</taxon>
        <taxon>Streptomyces</taxon>
    </lineage>
</organism>
<evidence type="ECO:0000259" key="1">
    <source>
        <dbReference type="Pfam" id="PF21837"/>
    </source>
</evidence>
<dbReference type="EMBL" id="JBHSFS010000028">
    <property type="protein sequence ID" value="MFC4517931.1"/>
    <property type="molecule type" value="Genomic_DNA"/>
</dbReference>
<keyword evidence="3" id="KW-1185">Reference proteome</keyword>
<sequence>MTGKALREVEAYLEALSRVRIAVQGCHPGGEGLIDLLRLYQSRGVGKAGTIGEGLEYNFHGSGCLFVEGSGAEVDVDFLDGEVEVFDSWRIRRFSMSVGNKSPKSLEEVAEACRILVNRGRLTELRSGWFSTVMQQFAEL</sequence>
<comment type="caution">
    <text evidence="2">The sequence shown here is derived from an EMBL/GenBank/DDBJ whole genome shotgun (WGS) entry which is preliminary data.</text>
</comment>
<gene>
    <name evidence="2" type="ORF">ACFPEN_34250</name>
</gene>
<protein>
    <submittedName>
        <fullName evidence="2">DUF6896 domain-containing protein</fullName>
    </submittedName>
</protein>
<evidence type="ECO:0000313" key="3">
    <source>
        <dbReference type="Proteomes" id="UP001595990"/>
    </source>
</evidence>
<accession>A0ABV9BVA4</accession>
<evidence type="ECO:0000313" key="2">
    <source>
        <dbReference type="EMBL" id="MFC4517931.1"/>
    </source>
</evidence>
<name>A0ABV9BVA4_9ACTN</name>
<feature type="domain" description="DUF6896" evidence="1">
    <location>
        <begin position="34"/>
        <end position="130"/>
    </location>
</feature>
<dbReference type="RefSeq" id="WP_417924335.1">
    <property type="nucleotide sequence ID" value="NZ_JBHSFS010000028.1"/>
</dbReference>
<dbReference type="InterPro" id="IPR054191">
    <property type="entry name" value="DUF6896"/>
</dbReference>
<reference evidence="3" key="1">
    <citation type="journal article" date="2019" name="Int. J. Syst. Evol. Microbiol.">
        <title>The Global Catalogue of Microorganisms (GCM) 10K type strain sequencing project: providing services to taxonomists for standard genome sequencing and annotation.</title>
        <authorList>
            <consortium name="The Broad Institute Genomics Platform"/>
            <consortium name="The Broad Institute Genome Sequencing Center for Infectious Disease"/>
            <person name="Wu L."/>
            <person name="Ma J."/>
        </authorList>
    </citation>
    <scope>NUCLEOTIDE SEQUENCE [LARGE SCALE GENOMIC DNA]</scope>
    <source>
        <strain evidence="3">CECT 8064</strain>
    </source>
</reference>
<proteinExistence type="predicted"/>
<dbReference type="Pfam" id="PF21837">
    <property type="entry name" value="DUF6896"/>
    <property type="match status" value="1"/>
</dbReference>